<evidence type="ECO:0000256" key="7">
    <source>
        <dbReference type="SAM" id="MobiDB-lite"/>
    </source>
</evidence>
<evidence type="ECO:0000256" key="4">
    <source>
        <dbReference type="ARBA" id="ARBA00022598"/>
    </source>
</evidence>
<dbReference type="STRING" id="145388.A0A0D2MMH8"/>
<reference evidence="9 10" key="1">
    <citation type="journal article" date="2013" name="BMC Genomics">
        <title>Reconstruction of the lipid metabolism for the microalga Monoraphidium neglectum from its genome sequence reveals characteristics suitable for biofuel production.</title>
        <authorList>
            <person name="Bogen C."/>
            <person name="Al-Dilaimi A."/>
            <person name="Albersmeier A."/>
            <person name="Wichmann J."/>
            <person name="Grundmann M."/>
            <person name="Rupp O."/>
            <person name="Lauersen K.J."/>
            <person name="Blifernez-Klassen O."/>
            <person name="Kalinowski J."/>
            <person name="Goesmann A."/>
            <person name="Mussgnug J.H."/>
            <person name="Kruse O."/>
        </authorList>
    </citation>
    <scope>NUCLEOTIDE SEQUENCE [LARGE SCALE GENOMIC DNA]</scope>
    <source>
        <strain evidence="9 10">SAG 48.87</strain>
    </source>
</reference>
<evidence type="ECO:0000256" key="2">
    <source>
        <dbReference type="ARBA" id="ARBA00012937"/>
    </source>
</evidence>
<keyword evidence="6" id="KW-0067">ATP-binding</keyword>
<comment type="subcellular location">
    <subcellularLocation>
        <location evidence="1">Cytoplasm</location>
    </subcellularLocation>
</comment>
<dbReference type="Proteomes" id="UP000054498">
    <property type="component" value="Unassembled WGS sequence"/>
</dbReference>
<name>A0A0D2MMH8_9CHLO</name>
<feature type="compositionally biased region" description="Acidic residues" evidence="7">
    <location>
        <begin position="620"/>
        <end position="636"/>
    </location>
</feature>
<dbReference type="GO" id="GO:0006542">
    <property type="term" value="P:glutamine biosynthetic process"/>
    <property type="evidence" value="ECO:0007669"/>
    <property type="project" value="InterPro"/>
</dbReference>
<dbReference type="InterPro" id="IPR050292">
    <property type="entry name" value="Glutamine_Synthetase"/>
</dbReference>
<dbReference type="GeneID" id="25739078"/>
<evidence type="ECO:0000256" key="3">
    <source>
        <dbReference type="ARBA" id="ARBA00022490"/>
    </source>
</evidence>
<dbReference type="InterPro" id="IPR014746">
    <property type="entry name" value="Gln_synth/guanido_kin_cat_dom"/>
</dbReference>
<evidence type="ECO:0000256" key="5">
    <source>
        <dbReference type="ARBA" id="ARBA00022741"/>
    </source>
</evidence>
<dbReference type="InterPro" id="IPR036651">
    <property type="entry name" value="Gln_synt_N_sf"/>
</dbReference>
<sequence>MQMGEKVLAEYIYIVDPALGELQSKTVVLEGGRPQSSDELPPVELQTECGELYLQPRSIYSDPLRGGEHILVICDAHVPPQLGTGDLHSRPHDANSRAACAEVMAAVAGACPVFSMEQEYTVLDPFTGLPPGVFAAGVPIYVPGAGGGGGSWPAASHHSYESESPWGSPCDGTVPLASGSPGSGGSCGGALAASLSALPGGAAAAARLLLQAHAQPQHPRGSPAARRARQLSELHMRACIKAGLRYAGSACAASCCDCWTYRIGPCAGGLEAGDQLCVSRFLLRRLGEELSVDVGLKPRPCSAQHGSTAPGLHAAAAAAACHGGPGGCSTEFSTAASRAAPDGICEMQRMISRLQAAHPRHSPGFAGAATAASGSAASSFSVAVGDRRAAIVIPTSALVSRSGAFVDRRPAGDCDPYLSTALLAAGALGLPLPPLAEKLLAMRQPPSAHSRASALLMFKPAHAAPTCGATPGGDSLRAAAALNAAAAAARQQPAAFGAAAQPLSLQHDRSASFRGSFGGIPFGGAGVPCTAASPAMVRWASGGPAPRVEDAMACCDNDEGDVSGADDDFSEEGEASEEMLISEICRIDRQAARRGRPGKLVRCGESGAGLGAEGGARSEDDGDEDFDESEGEEEDSASSLAAGVRPLALPAA</sequence>
<keyword evidence="5" id="KW-0547">Nucleotide-binding</keyword>
<feature type="region of interest" description="Disordered" evidence="7">
    <location>
        <begin position="596"/>
        <end position="652"/>
    </location>
</feature>
<evidence type="ECO:0000313" key="10">
    <source>
        <dbReference type="Proteomes" id="UP000054498"/>
    </source>
</evidence>
<gene>
    <name evidence="9" type="ORF">MNEG_6202</name>
</gene>
<dbReference type="OrthoDB" id="550205at2759"/>
<dbReference type="GO" id="GO:0004356">
    <property type="term" value="F:glutamine synthetase activity"/>
    <property type="evidence" value="ECO:0007669"/>
    <property type="project" value="UniProtKB-EC"/>
</dbReference>
<feature type="domain" description="GS catalytic" evidence="8">
    <location>
        <begin position="93"/>
        <end position="427"/>
    </location>
</feature>
<keyword evidence="10" id="KW-1185">Reference proteome</keyword>
<dbReference type="InterPro" id="IPR008146">
    <property type="entry name" value="Gln_synth_cat_dom"/>
</dbReference>
<dbReference type="GO" id="GO:0005737">
    <property type="term" value="C:cytoplasm"/>
    <property type="evidence" value="ECO:0007669"/>
    <property type="project" value="UniProtKB-SubCell"/>
</dbReference>
<dbReference type="KEGG" id="mng:MNEG_6202"/>
<organism evidence="9 10">
    <name type="scientific">Monoraphidium neglectum</name>
    <dbReference type="NCBI Taxonomy" id="145388"/>
    <lineage>
        <taxon>Eukaryota</taxon>
        <taxon>Viridiplantae</taxon>
        <taxon>Chlorophyta</taxon>
        <taxon>core chlorophytes</taxon>
        <taxon>Chlorophyceae</taxon>
        <taxon>CS clade</taxon>
        <taxon>Sphaeropleales</taxon>
        <taxon>Selenastraceae</taxon>
        <taxon>Monoraphidium</taxon>
    </lineage>
</organism>
<keyword evidence="4 9" id="KW-0436">Ligase</keyword>
<dbReference type="RefSeq" id="XP_013900776.1">
    <property type="nucleotide sequence ID" value="XM_014045322.1"/>
</dbReference>
<protein>
    <recommendedName>
        <fullName evidence="2">glutamine synthetase</fullName>
        <ecNumber evidence="2">6.3.1.2</ecNumber>
    </recommendedName>
</protein>
<keyword evidence="3" id="KW-0963">Cytoplasm</keyword>
<dbReference type="Gene3D" id="3.30.590.10">
    <property type="entry name" value="Glutamine synthetase/guanido kinase, catalytic domain"/>
    <property type="match status" value="1"/>
</dbReference>
<dbReference type="PANTHER" id="PTHR20852">
    <property type="entry name" value="GLUTAMINE SYNTHETASE"/>
    <property type="match status" value="1"/>
</dbReference>
<accession>A0A0D2MMH8</accession>
<dbReference type="SUPFAM" id="SSF55931">
    <property type="entry name" value="Glutamine synthetase/guanido kinase"/>
    <property type="match status" value="1"/>
</dbReference>
<evidence type="ECO:0000259" key="8">
    <source>
        <dbReference type="SMART" id="SM01230"/>
    </source>
</evidence>
<dbReference type="GO" id="GO:0005524">
    <property type="term" value="F:ATP binding"/>
    <property type="evidence" value="ECO:0007669"/>
    <property type="project" value="UniProtKB-KW"/>
</dbReference>
<proteinExistence type="predicted"/>
<evidence type="ECO:0000313" key="9">
    <source>
        <dbReference type="EMBL" id="KIZ01757.1"/>
    </source>
</evidence>
<dbReference type="SMART" id="SM01230">
    <property type="entry name" value="Gln-synt_C"/>
    <property type="match status" value="1"/>
</dbReference>
<dbReference type="Gene3D" id="3.10.20.70">
    <property type="entry name" value="Glutamine synthetase, N-terminal domain"/>
    <property type="match status" value="1"/>
</dbReference>
<evidence type="ECO:0000256" key="1">
    <source>
        <dbReference type="ARBA" id="ARBA00004496"/>
    </source>
</evidence>
<dbReference type="PANTHER" id="PTHR20852:SF93">
    <property type="entry name" value="GLUTAMINE SYNTHETASE CYTOSOLIC ISOZYME 1-1"/>
    <property type="match status" value="1"/>
</dbReference>
<dbReference type="EMBL" id="KK101207">
    <property type="protein sequence ID" value="KIZ01757.1"/>
    <property type="molecule type" value="Genomic_DNA"/>
</dbReference>
<dbReference type="AlphaFoldDB" id="A0A0D2MMH8"/>
<evidence type="ECO:0000256" key="6">
    <source>
        <dbReference type="ARBA" id="ARBA00022840"/>
    </source>
</evidence>
<dbReference type="EC" id="6.3.1.2" evidence="2"/>